<dbReference type="InterPro" id="IPR022409">
    <property type="entry name" value="PKD/Chitinase_dom"/>
</dbReference>
<dbReference type="InterPro" id="IPR000601">
    <property type="entry name" value="PKD_dom"/>
</dbReference>
<protein>
    <recommendedName>
        <fullName evidence="1">PKD domain-containing protein</fullName>
    </recommendedName>
</protein>
<evidence type="ECO:0000313" key="3">
    <source>
        <dbReference type="Proteomes" id="UP001378956"/>
    </source>
</evidence>
<dbReference type="InterPro" id="IPR035986">
    <property type="entry name" value="PKD_dom_sf"/>
</dbReference>
<dbReference type="RefSeq" id="WP_337717426.1">
    <property type="nucleotide sequence ID" value="NZ_JBBEUB010000008.1"/>
</dbReference>
<name>A0ABU8NRP9_9SPHI</name>
<feature type="domain" description="PKD" evidence="1">
    <location>
        <begin position="66"/>
        <end position="98"/>
    </location>
</feature>
<dbReference type="PROSITE" id="PS51257">
    <property type="entry name" value="PROKAR_LIPOPROTEIN"/>
    <property type="match status" value="1"/>
</dbReference>
<comment type="caution">
    <text evidence="2">The sequence shown here is derived from an EMBL/GenBank/DDBJ whole genome shotgun (WGS) entry which is preliminary data.</text>
</comment>
<organism evidence="2 3">
    <name type="scientific">Pedobacter panaciterrae</name>
    <dbReference type="NCBI Taxonomy" id="363849"/>
    <lineage>
        <taxon>Bacteria</taxon>
        <taxon>Pseudomonadati</taxon>
        <taxon>Bacteroidota</taxon>
        <taxon>Sphingobacteriia</taxon>
        <taxon>Sphingobacteriales</taxon>
        <taxon>Sphingobacteriaceae</taxon>
        <taxon>Pedobacter</taxon>
    </lineage>
</organism>
<gene>
    <name evidence="2" type="ORF">WAE58_20980</name>
</gene>
<dbReference type="CDD" id="cd00146">
    <property type="entry name" value="PKD"/>
    <property type="match status" value="3"/>
</dbReference>
<dbReference type="SMART" id="SM00089">
    <property type="entry name" value="PKD"/>
    <property type="match status" value="3"/>
</dbReference>
<dbReference type="EMBL" id="JBBEUB010000008">
    <property type="protein sequence ID" value="MEJ2904933.1"/>
    <property type="molecule type" value="Genomic_DNA"/>
</dbReference>
<proteinExistence type="predicted"/>
<reference evidence="2 3" key="1">
    <citation type="submission" date="2024-03" db="EMBL/GenBank/DDBJ databases">
        <title>Sequence of Lycoming College Course Isolates.</title>
        <authorList>
            <person name="Plotts O."/>
            <person name="Newman J."/>
        </authorList>
    </citation>
    <scope>NUCLEOTIDE SEQUENCE [LARGE SCALE GENOMIC DNA]</scope>
    <source>
        <strain evidence="2 3">CJB-3</strain>
    </source>
</reference>
<dbReference type="InterPro" id="IPR013783">
    <property type="entry name" value="Ig-like_fold"/>
</dbReference>
<feature type="domain" description="PKD" evidence="1">
    <location>
        <begin position="234"/>
        <end position="285"/>
    </location>
</feature>
<keyword evidence="3" id="KW-1185">Reference proteome</keyword>
<dbReference type="Proteomes" id="UP001378956">
    <property type="component" value="Unassembled WGS sequence"/>
</dbReference>
<dbReference type="Gene3D" id="2.60.40.10">
    <property type="entry name" value="Immunoglobulins"/>
    <property type="match status" value="3"/>
</dbReference>
<dbReference type="SUPFAM" id="SSF49299">
    <property type="entry name" value="PKD domain"/>
    <property type="match status" value="3"/>
</dbReference>
<sequence length="285" mass="31469">MKKSISKMRLLSLCSVLILQSCKTPNQIEDPIINNIDPVADFDWTGLQVAPAELVFSNSSLNADRFKWDFGNGSYGNDRLPGKIVFRLPGSYEVLLTAFSGNKKSLIKKTIIISPDDSPLAHFTVSFKDNKSYAPATLLLVNNSQNAITYEWEINNSIYSTKTPSNIILNNAGDYNLKLVAINGNKRSAVYQQTVTVMASNDPRSGFMLAYHPYPYIVGEEIQLVNTSLNSDGWKWTFGPDGPAETTEQHPIIKFASSGDYPITLVAKKGTVNALPKTITIRITP</sequence>
<dbReference type="PROSITE" id="PS50093">
    <property type="entry name" value="PKD"/>
    <property type="match status" value="2"/>
</dbReference>
<accession>A0ABU8NRP9</accession>
<evidence type="ECO:0000313" key="2">
    <source>
        <dbReference type="EMBL" id="MEJ2904933.1"/>
    </source>
</evidence>
<evidence type="ECO:0000259" key="1">
    <source>
        <dbReference type="PROSITE" id="PS50093"/>
    </source>
</evidence>